<protein>
    <submittedName>
        <fullName evidence="1">Uncharacterized protein</fullName>
    </submittedName>
</protein>
<keyword evidence="2" id="KW-1185">Reference proteome</keyword>
<dbReference type="Proteomes" id="UP001195483">
    <property type="component" value="Unassembled WGS sequence"/>
</dbReference>
<evidence type="ECO:0000313" key="1">
    <source>
        <dbReference type="EMBL" id="KAK3593967.1"/>
    </source>
</evidence>
<dbReference type="EMBL" id="JAEAOA010002342">
    <property type="protein sequence ID" value="KAK3593967.1"/>
    <property type="molecule type" value="Genomic_DNA"/>
</dbReference>
<accession>A0AAE0SLA5</accession>
<evidence type="ECO:0000313" key="2">
    <source>
        <dbReference type="Proteomes" id="UP001195483"/>
    </source>
</evidence>
<gene>
    <name evidence="1" type="ORF">CHS0354_040705</name>
</gene>
<dbReference type="AlphaFoldDB" id="A0AAE0SLA5"/>
<comment type="caution">
    <text evidence="1">The sequence shown here is derived from an EMBL/GenBank/DDBJ whole genome shotgun (WGS) entry which is preliminary data.</text>
</comment>
<organism evidence="1 2">
    <name type="scientific">Potamilus streckersoni</name>
    <dbReference type="NCBI Taxonomy" id="2493646"/>
    <lineage>
        <taxon>Eukaryota</taxon>
        <taxon>Metazoa</taxon>
        <taxon>Spiralia</taxon>
        <taxon>Lophotrochozoa</taxon>
        <taxon>Mollusca</taxon>
        <taxon>Bivalvia</taxon>
        <taxon>Autobranchia</taxon>
        <taxon>Heteroconchia</taxon>
        <taxon>Palaeoheterodonta</taxon>
        <taxon>Unionida</taxon>
        <taxon>Unionoidea</taxon>
        <taxon>Unionidae</taxon>
        <taxon>Ambleminae</taxon>
        <taxon>Lampsilini</taxon>
        <taxon>Potamilus</taxon>
    </lineage>
</organism>
<sequence length="94" mass="11207">MKTDRHTFESRFITMDRTKRKRVWREAKITFYQTGWDLLVSDRMGFTCIGQDEICLYRTGWDLLVSDRMRFACIGQDGICLYRTGWDLLAIQAK</sequence>
<reference evidence="1" key="1">
    <citation type="journal article" date="2021" name="Genome Biol. Evol.">
        <title>A High-Quality Reference Genome for a Parasitic Bivalve with Doubly Uniparental Inheritance (Bivalvia: Unionida).</title>
        <authorList>
            <person name="Smith C.H."/>
        </authorList>
    </citation>
    <scope>NUCLEOTIDE SEQUENCE</scope>
    <source>
        <strain evidence="1">CHS0354</strain>
    </source>
</reference>
<reference evidence="1" key="2">
    <citation type="journal article" date="2021" name="Genome Biol. Evol.">
        <title>Developing a high-quality reference genome for a parasitic bivalve with doubly uniparental inheritance (Bivalvia: Unionida).</title>
        <authorList>
            <person name="Smith C.H."/>
        </authorList>
    </citation>
    <scope>NUCLEOTIDE SEQUENCE</scope>
    <source>
        <strain evidence="1">CHS0354</strain>
        <tissue evidence="1">Mantle</tissue>
    </source>
</reference>
<reference evidence="1" key="3">
    <citation type="submission" date="2023-05" db="EMBL/GenBank/DDBJ databases">
        <authorList>
            <person name="Smith C.H."/>
        </authorList>
    </citation>
    <scope>NUCLEOTIDE SEQUENCE</scope>
    <source>
        <strain evidence="1">CHS0354</strain>
        <tissue evidence="1">Mantle</tissue>
    </source>
</reference>
<name>A0AAE0SLA5_9BIVA</name>
<proteinExistence type="predicted"/>